<comment type="caution">
    <text evidence="2">The sequence shown here is derived from an EMBL/GenBank/DDBJ whole genome shotgun (WGS) entry which is preliminary data.</text>
</comment>
<proteinExistence type="predicted"/>
<protein>
    <submittedName>
        <fullName evidence="2">Uncharacterized protein</fullName>
    </submittedName>
</protein>
<dbReference type="EMBL" id="CAJNNV010003126">
    <property type="protein sequence ID" value="CAE8588422.1"/>
    <property type="molecule type" value="Genomic_DNA"/>
</dbReference>
<accession>A0A813DPI5</accession>
<name>A0A813DPI5_POLGL</name>
<reference evidence="2" key="1">
    <citation type="submission" date="2021-02" db="EMBL/GenBank/DDBJ databases">
        <authorList>
            <person name="Dougan E. K."/>
            <person name="Rhodes N."/>
            <person name="Thang M."/>
            <person name="Chan C."/>
        </authorList>
    </citation>
    <scope>NUCLEOTIDE SEQUENCE</scope>
</reference>
<evidence type="ECO:0000313" key="2">
    <source>
        <dbReference type="EMBL" id="CAE8588422.1"/>
    </source>
</evidence>
<sequence length="51" mass="5508">ERTYGDCVDDCLEATLARALHTRDGMYKAAAPGLRPTARPSQRAWELGGGC</sequence>
<feature type="region of interest" description="Disordered" evidence="1">
    <location>
        <begin position="31"/>
        <end position="51"/>
    </location>
</feature>
<dbReference type="Proteomes" id="UP000654075">
    <property type="component" value="Unassembled WGS sequence"/>
</dbReference>
<keyword evidence="3" id="KW-1185">Reference proteome</keyword>
<feature type="non-terminal residue" evidence="2">
    <location>
        <position position="51"/>
    </location>
</feature>
<gene>
    <name evidence="2" type="ORF">PGLA1383_LOCUS7223</name>
</gene>
<dbReference type="AlphaFoldDB" id="A0A813DPI5"/>
<evidence type="ECO:0000313" key="3">
    <source>
        <dbReference type="Proteomes" id="UP000654075"/>
    </source>
</evidence>
<evidence type="ECO:0000256" key="1">
    <source>
        <dbReference type="SAM" id="MobiDB-lite"/>
    </source>
</evidence>
<organism evidence="2 3">
    <name type="scientific">Polarella glacialis</name>
    <name type="common">Dinoflagellate</name>
    <dbReference type="NCBI Taxonomy" id="89957"/>
    <lineage>
        <taxon>Eukaryota</taxon>
        <taxon>Sar</taxon>
        <taxon>Alveolata</taxon>
        <taxon>Dinophyceae</taxon>
        <taxon>Suessiales</taxon>
        <taxon>Suessiaceae</taxon>
        <taxon>Polarella</taxon>
    </lineage>
</organism>